<evidence type="ECO:0000256" key="1">
    <source>
        <dbReference type="SAM" id="MobiDB-lite"/>
    </source>
</evidence>
<feature type="domain" description="CX" evidence="3">
    <location>
        <begin position="189"/>
        <end position="223"/>
    </location>
</feature>
<feature type="region of interest" description="Disordered" evidence="1">
    <location>
        <begin position="264"/>
        <end position="283"/>
    </location>
</feature>
<dbReference type="Pfam" id="PF01705">
    <property type="entry name" value="CX"/>
    <property type="match status" value="1"/>
</dbReference>
<name>A0AAV5VJM9_9BILA</name>
<dbReference type="AlphaFoldDB" id="A0AAV5VJM9"/>
<feature type="non-terminal residue" evidence="4">
    <location>
        <position position="283"/>
    </location>
</feature>
<feature type="compositionally biased region" description="Gly residues" evidence="1">
    <location>
        <begin position="31"/>
        <end position="75"/>
    </location>
</feature>
<reference evidence="4" key="1">
    <citation type="submission" date="2023-10" db="EMBL/GenBank/DDBJ databases">
        <title>Genome assembly of Pristionchus species.</title>
        <authorList>
            <person name="Yoshida K."/>
            <person name="Sommer R.J."/>
        </authorList>
    </citation>
    <scope>NUCLEOTIDE SEQUENCE</scope>
    <source>
        <strain evidence="4">RS5133</strain>
    </source>
</reference>
<evidence type="ECO:0000256" key="2">
    <source>
        <dbReference type="SAM" id="SignalP"/>
    </source>
</evidence>
<dbReference type="PANTHER" id="PTHR47520:SF11">
    <property type="entry name" value="CX DOMAIN-CONTAINING PROTEIN"/>
    <property type="match status" value="1"/>
</dbReference>
<keyword evidence="5" id="KW-1185">Reference proteome</keyword>
<keyword evidence="2" id="KW-0732">Signal</keyword>
<evidence type="ECO:0000259" key="3">
    <source>
        <dbReference type="Pfam" id="PF01705"/>
    </source>
</evidence>
<organism evidence="4 5">
    <name type="scientific">Pristionchus fissidentatus</name>
    <dbReference type="NCBI Taxonomy" id="1538716"/>
    <lineage>
        <taxon>Eukaryota</taxon>
        <taxon>Metazoa</taxon>
        <taxon>Ecdysozoa</taxon>
        <taxon>Nematoda</taxon>
        <taxon>Chromadorea</taxon>
        <taxon>Rhabditida</taxon>
        <taxon>Rhabditina</taxon>
        <taxon>Diplogasteromorpha</taxon>
        <taxon>Diplogasteroidea</taxon>
        <taxon>Neodiplogasteridae</taxon>
        <taxon>Pristionchus</taxon>
    </lineage>
</organism>
<accession>A0AAV5VJM9</accession>
<feature type="signal peptide" evidence="2">
    <location>
        <begin position="1"/>
        <end position="28"/>
    </location>
</feature>
<dbReference type="EMBL" id="BTSY01000003">
    <property type="protein sequence ID" value="GMT18831.1"/>
    <property type="molecule type" value="Genomic_DNA"/>
</dbReference>
<sequence>MILRLFPSPSSSLLLLLIFSSLLPPVIPRRGGTGGMSSGRGSSGVRSGGGLFGRGSGGSAPRSGGGGGGGGGLFGGRSQPAVPGHGSSGGWMGGAAAGGAMGHGMRQHGQGGMGGMGGHSGMGGGGGLFGGGMRNNQPRYSKSGVGSFVRSNSFKNAIVGAAAGYLTYQAGKAIIRAAAGPMYWNNRPYYWGPNHFRPSHGQSNMCRMPIQQDDQQFGNVYFQIDSPGNSPDWMSSHDLSQDVCTKLISLLLLISLPLSIDCRGSGGRGSSRGRAGSGRSRGG</sequence>
<feature type="chain" id="PRO_5043428302" description="CX domain-containing protein" evidence="2">
    <location>
        <begin position="29"/>
        <end position="283"/>
    </location>
</feature>
<dbReference type="PANTHER" id="PTHR47520">
    <property type="entry name" value="CX DOMAIN-CONTAINING PROTEIN-RELATED"/>
    <property type="match status" value="1"/>
</dbReference>
<feature type="region of interest" description="Disordered" evidence="1">
    <location>
        <begin position="31"/>
        <end position="89"/>
    </location>
</feature>
<dbReference type="Proteomes" id="UP001432322">
    <property type="component" value="Unassembled WGS sequence"/>
</dbReference>
<proteinExistence type="predicted"/>
<evidence type="ECO:0000313" key="4">
    <source>
        <dbReference type="EMBL" id="GMT18831.1"/>
    </source>
</evidence>
<dbReference type="InterPro" id="IPR002619">
    <property type="entry name" value="CX"/>
</dbReference>
<protein>
    <recommendedName>
        <fullName evidence="3">CX domain-containing protein</fullName>
    </recommendedName>
</protein>
<gene>
    <name evidence="4" type="ORF">PFISCL1PPCAC_10128</name>
</gene>
<comment type="caution">
    <text evidence="4">The sequence shown here is derived from an EMBL/GenBank/DDBJ whole genome shotgun (WGS) entry which is preliminary data.</text>
</comment>
<evidence type="ECO:0000313" key="5">
    <source>
        <dbReference type="Proteomes" id="UP001432322"/>
    </source>
</evidence>